<sequence>MYVPSCGCYVFEEVEVVCSAAGGGGSWPPTQEDPRWWQQEGGVGDCADLWCEEPRSGGGGGGSGSGSGAPEEACTEDALTCEESFPLWGKAVRLGKRLLELARKGEDLLDVQTWKRLAREEWDELLSCGIDAVRVVGGDSGALFGVLDCAARLLVGVDFLEMVRGLKLADRLGVSAYRELLGFIKQSRFASAFANRIDDLELLEDYGRLDMDKRL</sequence>
<keyword evidence="2" id="KW-1185">Reference proteome</keyword>
<evidence type="ECO:0000313" key="2">
    <source>
        <dbReference type="Proteomes" id="UP000185812"/>
    </source>
</evidence>
<accession>A0A1M6RU59</accession>
<evidence type="ECO:0000313" key="1">
    <source>
        <dbReference type="EMBL" id="SHK35964.1"/>
    </source>
</evidence>
<proteinExistence type="predicted"/>
<gene>
    <name evidence="1" type="ORF">SAMN04488087_0963</name>
</gene>
<organism evidence="1 2">
    <name type="scientific">Rhodothermus profundi</name>
    <dbReference type="NCBI Taxonomy" id="633813"/>
    <lineage>
        <taxon>Bacteria</taxon>
        <taxon>Pseudomonadati</taxon>
        <taxon>Rhodothermota</taxon>
        <taxon>Rhodothermia</taxon>
        <taxon>Rhodothermales</taxon>
        <taxon>Rhodothermaceae</taxon>
        <taxon>Rhodothermus</taxon>
    </lineage>
</organism>
<dbReference type="Proteomes" id="UP000185812">
    <property type="component" value="Unassembled WGS sequence"/>
</dbReference>
<reference evidence="2" key="1">
    <citation type="submission" date="2016-11" db="EMBL/GenBank/DDBJ databases">
        <authorList>
            <person name="Varghese N."/>
            <person name="Submissions S."/>
        </authorList>
    </citation>
    <scope>NUCLEOTIDE SEQUENCE [LARGE SCALE GENOMIC DNA]</scope>
    <source>
        <strain evidence="2">DSM 22212</strain>
    </source>
</reference>
<dbReference type="OrthoDB" id="1496225at2"/>
<dbReference type="AlphaFoldDB" id="A0A1M6RU59"/>
<protein>
    <submittedName>
        <fullName evidence="1">Uncharacterized protein</fullName>
    </submittedName>
</protein>
<dbReference type="RefSeq" id="WP_072714818.1">
    <property type="nucleotide sequence ID" value="NZ_FRAU01000002.1"/>
</dbReference>
<dbReference type="STRING" id="633813.SAMN04488087_0963"/>
<dbReference type="EMBL" id="FRAU01000002">
    <property type="protein sequence ID" value="SHK35964.1"/>
    <property type="molecule type" value="Genomic_DNA"/>
</dbReference>
<name>A0A1M6RU59_9BACT</name>